<sequence length="70" mass="7901">MDILFAGSIIGLGVLLIGFLLFIIHIMICIWGYRDARRLGRSPEFALLILLGLLFFPVVGLILYLLIRRA</sequence>
<name>A0A1B2DZJ5_9BACL</name>
<evidence type="ECO:0000313" key="2">
    <source>
        <dbReference type="EMBL" id="ANY73121.1"/>
    </source>
</evidence>
<proteinExistence type="predicted"/>
<dbReference type="AlphaFoldDB" id="A0A1B2DZJ5"/>
<dbReference type="RefSeq" id="WP_077569929.1">
    <property type="nucleotide sequence ID" value="NZ_CP016809.1"/>
</dbReference>
<feature type="transmembrane region" description="Helical" evidence="1">
    <location>
        <begin position="6"/>
        <end position="33"/>
    </location>
</feature>
<reference evidence="3 4" key="2">
    <citation type="submission" date="2016-12" db="EMBL/GenBank/DDBJ databases">
        <title>Genome sequencing and description of Paenibacillus sp. nov. from high altitude lake in the Indian Trans- Himalayas.</title>
        <authorList>
            <person name="Kiran S."/>
            <person name="Swarnkar M.K."/>
            <person name="Rana A."/>
            <person name="Tewari R."/>
            <person name="Gulati A."/>
        </authorList>
    </citation>
    <scope>NUCLEOTIDE SEQUENCE [LARGE SCALE GENOMIC DNA]</scope>
    <source>
        <strain evidence="3 4">IHBB 9951</strain>
    </source>
</reference>
<keyword evidence="1" id="KW-0812">Transmembrane</keyword>
<organism evidence="2">
    <name type="scientific">Paenibacillus ihbetae</name>
    <dbReference type="NCBI Taxonomy" id="1870820"/>
    <lineage>
        <taxon>Bacteria</taxon>
        <taxon>Bacillati</taxon>
        <taxon>Bacillota</taxon>
        <taxon>Bacilli</taxon>
        <taxon>Bacillales</taxon>
        <taxon>Paenibacillaceae</taxon>
        <taxon>Paenibacillus</taxon>
    </lineage>
</organism>
<feature type="transmembrane region" description="Helical" evidence="1">
    <location>
        <begin position="45"/>
        <end position="67"/>
    </location>
</feature>
<protein>
    <recommendedName>
        <fullName evidence="5">Cardiolipin synthase N-terminal domain-containing protein</fullName>
    </recommendedName>
</protein>
<evidence type="ECO:0000313" key="4">
    <source>
        <dbReference type="Proteomes" id="UP000189059"/>
    </source>
</evidence>
<dbReference type="EMBL" id="MRVI01000002">
    <property type="protein sequence ID" value="OOC59031.1"/>
    <property type="molecule type" value="Genomic_DNA"/>
</dbReference>
<gene>
    <name evidence="3" type="ORF">BBD40_25610</name>
    <name evidence="2" type="ORF">BBD41_11255</name>
</gene>
<keyword evidence="4" id="KW-1185">Reference proteome</keyword>
<keyword evidence="1" id="KW-0472">Membrane</keyword>
<dbReference type="GeneID" id="48308819"/>
<accession>A0A1B2DZJ5</accession>
<keyword evidence="1" id="KW-1133">Transmembrane helix</keyword>
<dbReference type="EMBL" id="CP016809">
    <property type="protein sequence ID" value="ANY73121.1"/>
    <property type="molecule type" value="Genomic_DNA"/>
</dbReference>
<evidence type="ECO:0000256" key="1">
    <source>
        <dbReference type="SAM" id="Phobius"/>
    </source>
</evidence>
<dbReference type="Proteomes" id="UP000189059">
    <property type="component" value="Unassembled WGS sequence"/>
</dbReference>
<evidence type="ECO:0008006" key="5">
    <source>
        <dbReference type="Google" id="ProtNLM"/>
    </source>
</evidence>
<dbReference type="KEGG" id="pib:BBD41_11255"/>
<reference evidence="2" key="1">
    <citation type="submission" date="2016-08" db="EMBL/GenBank/DDBJ databases">
        <title>Complete Genome Seqeunce of Paenibacillus sp. nov. IHBB 9852 from high altitute lake of Indian trans-Himalayas.</title>
        <authorList>
            <person name="Kiran S."/>
            <person name="Swarnkar M.K."/>
            <person name="Rana A."/>
            <person name="Tewari R."/>
            <person name="Gulati A."/>
        </authorList>
    </citation>
    <scope>NUCLEOTIDE SEQUENCE [LARGE SCALE GENOMIC DNA]</scope>
    <source>
        <strain evidence="2">IHBB 9852</strain>
    </source>
</reference>
<evidence type="ECO:0000313" key="3">
    <source>
        <dbReference type="EMBL" id="OOC59031.1"/>
    </source>
</evidence>